<evidence type="ECO:0000313" key="2">
    <source>
        <dbReference type="EMBL" id="KTR85773.1"/>
    </source>
</evidence>
<evidence type="ECO:0000313" key="3">
    <source>
        <dbReference type="EMBL" id="SDQ49823.1"/>
    </source>
</evidence>
<reference evidence="3 5" key="2">
    <citation type="submission" date="2016-10" db="EMBL/GenBank/DDBJ databases">
        <authorList>
            <person name="de Groot N.N."/>
        </authorList>
    </citation>
    <scope>NUCLEOTIDE SEQUENCE [LARGE SCALE GENOMIC DNA]</scope>
    <source>
        <strain evidence="3 5">DSM 22788</strain>
    </source>
</reference>
<evidence type="ECO:0000313" key="5">
    <source>
        <dbReference type="Proteomes" id="UP000182690"/>
    </source>
</evidence>
<proteinExistence type="predicted"/>
<protein>
    <submittedName>
        <fullName evidence="2">Uncharacterized protein</fullName>
    </submittedName>
</protein>
<dbReference type="OrthoDB" id="4990885at2"/>
<sequence>MGIREEHTLANGYSRFDAATAEETLRELEAQFEAGELSRHAYFEKKRALVRLFVKSTTSPRRKRRETDYDAEQAGQ</sequence>
<keyword evidence="4" id="KW-1185">Reference proteome</keyword>
<dbReference type="Proteomes" id="UP000070810">
    <property type="component" value="Unassembled WGS sequence"/>
</dbReference>
<dbReference type="Proteomes" id="UP000182690">
    <property type="component" value="Unassembled WGS sequence"/>
</dbReference>
<dbReference type="EMBL" id="LDRK01000041">
    <property type="protein sequence ID" value="KTR85773.1"/>
    <property type="molecule type" value="Genomic_DNA"/>
</dbReference>
<dbReference type="PATRIC" id="fig|1079994.3.peg.1758"/>
<reference evidence="2 4" key="1">
    <citation type="journal article" date="2016" name="Front. Microbiol.">
        <title>Genomic Resource of Rice Seed Associated Bacteria.</title>
        <authorList>
            <person name="Midha S."/>
            <person name="Bansal K."/>
            <person name="Sharma S."/>
            <person name="Kumar N."/>
            <person name="Patil P.P."/>
            <person name="Chaudhry V."/>
            <person name="Patil P.B."/>
        </authorList>
    </citation>
    <scope>NUCLEOTIDE SEQUENCE [LARGE SCALE GENOMIC DNA]</scope>
    <source>
        <strain evidence="2 4">NS354</strain>
    </source>
</reference>
<dbReference type="EMBL" id="FNKB01000002">
    <property type="protein sequence ID" value="SDQ49823.1"/>
    <property type="molecule type" value="Genomic_DNA"/>
</dbReference>
<evidence type="ECO:0000256" key="1">
    <source>
        <dbReference type="SAM" id="MobiDB-lite"/>
    </source>
</evidence>
<evidence type="ECO:0000313" key="4">
    <source>
        <dbReference type="Proteomes" id="UP000070810"/>
    </source>
</evidence>
<name>A0A147EN76_9MICO</name>
<accession>A0A147EN76</accession>
<gene>
    <name evidence="2" type="ORF">NS354_07905</name>
    <name evidence="3" type="ORF">SAMN04488565_2742</name>
</gene>
<organism evidence="2 4">
    <name type="scientific">Leucobacter chromiiresistens</name>
    <dbReference type="NCBI Taxonomy" id="1079994"/>
    <lineage>
        <taxon>Bacteria</taxon>
        <taxon>Bacillati</taxon>
        <taxon>Actinomycetota</taxon>
        <taxon>Actinomycetes</taxon>
        <taxon>Micrococcales</taxon>
        <taxon>Microbacteriaceae</taxon>
        <taxon>Leucobacter</taxon>
    </lineage>
</organism>
<feature type="region of interest" description="Disordered" evidence="1">
    <location>
        <begin position="57"/>
        <end position="76"/>
    </location>
</feature>
<dbReference type="RefSeq" id="WP_010156336.1">
    <property type="nucleotide sequence ID" value="NZ_FNKB01000002.1"/>
</dbReference>
<dbReference type="AlphaFoldDB" id="A0A147EN76"/>